<reference evidence="2 3" key="1">
    <citation type="journal article" date="2012" name="Genome Biol.">
        <title>Genome and low-iron response of an oceanic diatom adapted to chronic iron limitation.</title>
        <authorList>
            <person name="Lommer M."/>
            <person name="Specht M."/>
            <person name="Roy A.S."/>
            <person name="Kraemer L."/>
            <person name="Andreson R."/>
            <person name="Gutowska M.A."/>
            <person name="Wolf J."/>
            <person name="Bergner S.V."/>
            <person name="Schilhabel M.B."/>
            <person name="Klostermeier U.C."/>
            <person name="Beiko R.G."/>
            <person name="Rosenstiel P."/>
            <person name="Hippler M."/>
            <person name="Laroche J."/>
        </authorList>
    </citation>
    <scope>NUCLEOTIDE SEQUENCE [LARGE SCALE GENOMIC DNA]</scope>
    <source>
        <strain evidence="2 3">CCMP1005</strain>
    </source>
</reference>
<evidence type="ECO:0000313" key="3">
    <source>
        <dbReference type="Proteomes" id="UP000266841"/>
    </source>
</evidence>
<dbReference type="Proteomes" id="UP000266841">
    <property type="component" value="Unassembled WGS sequence"/>
</dbReference>
<evidence type="ECO:0000256" key="1">
    <source>
        <dbReference type="SAM" id="MobiDB-lite"/>
    </source>
</evidence>
<protein>
    <submittedName>
        <fullName evidence="2">Uncharacterized protein</fullName>
    </submittedName>
</protein>
<gene>
    <name evidence="2" type="ORF">THAOC_35185</name>
</gene>
<feature type="region of interest" description="Disordered" evidence="1">
    <location>
        <begin position="1"/>
        <end position="23"/>
    </location>
</feature>
<feature type="compositionally biased region" description="Basic and acidic residues" evidence="1">
    <location>
        <begin position="144"/>
        <end position="160"/>
    </location>
</feature>
<comment type="caution">
    <text evidence="2">The sequence shown here is derived from an EMBL/GenBank/DDBJ whole genome shotgun (WGS) entry which is preliminary data.</text>
</comment>
<feature type="region of interest" description="Disordered" evidence="1">
    <location>
        <begin position="65"/>
        <end position="169"/>
    </location>
</feature>
<sequence length="169" mass="18010">PGPPVAVIEPSVMDEPQGTAQHQAGECGELHGLAGAERPQGRPRRLQGSEQRWVVRLFSDGRSVKVRARNLRPPGRPPPRPSLTACDASRTASPSPTPIRGAGRRARRPGPGPVRLGRVDAPGPDGAAPRGYPGQHGGAGRGGDGIHEYHAEGDGRDARPWRFRPRHAR</sequence>
<proteinExistence type="predicted"/>
<name>K0R1A7_THAOC</name>
<dbReference type="EMBL" id="AGNL01047933">
    <property type="protein sequence ID" value="EJK46158.1"/>
    <property type="molecule type" value="Genomic_DNA"/>
</dbReference>
<feature type="non-terminal residue" evidence="2">
    <location>
        <position position="1"/>
    </location>
</feature>
<dbReference type="AlphaFoldDB" id="K0R1A7"/>
<feature type="region of interest" description="Disordered" evidence="1">
    <location>
        <begin position="32"/>
        <end position="51"/>
    </location>
</feature>
<feature type="compositionally biased region" description="Gly residues" evidence="1">
    <location>
        <begin position="134"/>
        <end position="143"/>
    </location>
</feature>
<evidence type="ECO:0000313" key="2">
    <source>
        <dbReference type="EMBL" id="EJK46158.1"/>
    </source>
</evidence>
<organism evidence="2 3">
    <name type="scientific">Thalassiosira oceanica</name>
    <name type="common">Marine diatom</name>
    <dbReference type="NCBI Taxonomy" id="159749"/>
    <lineage>
        <taxon>Eukaryota</taxon>
        <taxon>Sar</taxon>
        <taxon>Stramenopiles</taxon>
        <taxon>Ochrophyta</taxon>
        <taxon>Bacillariophyta</taxon>
        <taxon>Coscinodiscophyceae</taxon>
        <taxon>Thalassiosirophycidae</taxon>
        <taxon>Thalassiosirales</taxon>
        <taxon>Thalassiosiraceae</taxon>
        <taxon>Thalassiosira</taxon>
    </lineage>
</organism>
<accession>K0R1A7</accession>
<keyword evidence="3" id="KW-1185">Reference proteome</keyword>